<reference evidence="18 19" key="1">
    <citation type="submission" date="2019-02" db="EMBL/GenBank/DDBJ databases">
        <title>Deep-cultivation of Planctomycetes and their phenomic and genomic characterization uncovers novel biology.</title>
        <authorList>
            <person name="Wiegand S."/>
            <person name="Jogler M."/>
            <person name="Boedeker C."/>
            <person name="Pinto D."/>
            <person name="Vollmers J."/>
            <person name="Rivas-Marin E."/>
            <person name="Kohn T."/>
            <person name="Peeters S.H."/>
            <person name="Heuer A."/>
            <person name="Rast P."/>
            <person name="Oberbeckmann S."/>
            <person name="Bunk B."/>
            <person name="Jeske O."/>
            <person name="Meyerdierks A."/>
            <person name="Storesund J.E."/>
            <person name="Kallscheuer N."/>
            <person name="Luecker S."/>
            <person name="Lage O.M."/>
            <person name="Pohl T."/>
            <person name="Merkel B.J."/>
            <person name="Hornburger P."/>
            <person name="Mueller R.-W."/>
            <person name="Bruemmer F."/>
            <person name="Labrenz M."/>
            <person name="Spormann A.M."/>
            <person name="Op den Camp H."/>
            <person name="Overmann J."/>
            <person name="Amann R."/>
            <person name="Jetten M.S.M."/>
            <person name="Mascher T."/>
            <person name="Medema M.H."/>
            <person name="Devos D.P."/>
            <person name="Kaster A.-K."/>
            <person name="Ovreas L."/>
            <person name="Rohde M."/>
            <person name="Galperin M.Y."/>
            <person name="Jogler C."/>
        </authorList>
    </citation>
    <scope>NUCLEOTIDE SEQUENCE [LARGE SCALE GENOMIC DNA]</scope>
    <source>
        <strain evidence="18 19">Mal4</strain>
    </source>
</reference>
<keyword evidence="3" id="KW-0515">Mutator protein</keyword>
<evidence type="ECO:0000256" key="1">
    <source>
        <dbReference type="ARBA" id="ARBA00001946"/>
    </source>
</evidence>
<dbReference type="GO" id="GO:0008413">
    <property type="term" value="F:8-oxo-7,8-dihydroguanosine triphosphate pyrophosphatase activity"/>
    <property type="evidence" value="ECO:0007669"/>
    <property type="project" value="TreeGrafter"/>
</dbReference>
<protein>
    <recommendedName>
        <fullName evidence="13">8-oxo-dGTP diphosphatase</fullName>
        <ecNumber evidence="12">3.6.1.55</ecNumber>
    </recommendedName>
    <alternativeName>
        <fullName evidence="16">7,8-dihydro-8-oxoguanine-triphosphatase</fullName>
    </alternativeName>
    <alternativeName>
        <fullName evidence="15">Mutator protein MutT</fullName>
    </alternativeName>
    <alternativeName>
        <fullName evidence="14">dGTP pyrophosphohydrolase</fullName>
    </alternativeName>
</protein>
<dbReference type="InterPro" id="IPR029119">
    <property type="entry name" value="MutY_C"/>
</dbReference>
<proteinExistence type="inferred from homology"/>
<dbReference type="GO" id="GO:0006260">
    <property type="term" value="P:DNA replication"/>
    <property type="evidence" value="ECO:0007669"/>
    <property type="project" value="UniProtKB-KW"/>
</dbReference>
<keyword evidence="4" id="KW-0235">DNA replication</keyword>
<dbReference type="RefSeq" id="WP_197444337.1">
    <property type="nucleotide sequence ID" value="NZ_CP036275.1"/>
</dbReference>
<dbReference type="GO" id="GO:0044716">
    <property type="term" value="F:8-oxo-GDP phosphatase activity"/>
    <property type="evidence" value="ECO:0007669"/>
    <property type="project" value="TreeGrafter"/>
</dbReference>
<organism evidence="18 19">
    <name type="scientific">Maioricimonas rarisocia</name>
    <dbReference type="NCBI Taxonomy" id="2528026"/>
    <lineage>
        <taxon>Bacteria</taxon>
        <taxon>Pseudomonadati</taxon>
        <taxon>Planctomycetota</taxon>
        <taxon>Planctomycetia</taxon>
        <taxon>Planctomycetales</taxon>
        <taxon>Planctomycetaceae</taxon>
        <taxon>Maioricimonas</taxon>
    </lineage>
</organism>
<dbReference type="GO" id="GO:0044715">
    <property type="term" value="F:8-oxo-dGDP phosphatase activity"/>
    <property type="evidence" value="ECO:0007669"/>
    <property type="project" value="TreeGrafter"/>
</dbReference>
<evidence type="ECO:0000256" key="15">
    <source>
        <dbReference type="ARBA" id="ARBA00041979"/>
    </source>
</evidence>
<evidence type="ECO:0000256" key="10">
    <source>
        <dbReference type="ARBA" id="ARBA00035861"/>
    </source>
</evidence>
<feature type="domain" description="Nudix hydrolase" evidence="17">
    <location>
        <begin position="10"/>
        <end position="135"/>
    </location>
</feature>
<keyword evidence="6" id="KW-0227">DNA damage</keyword>
<evidence type="ECO:0000256" key="12">
    <source>
        <dbReference type="ARBA" id="ARBA00038905"/>
    </source>
</evidence>
<evidence type="ECO:0000256" key="2">
    <source>
        <dbReference type="ARBA" id="ARBA00005582"/>
    </source>
</evidence>
<evidence type="ECO:0000256" key="13">
    <source>
        <dbReference type="ARBA" id="ARBA00040794"/>
    </source>
</evidence>
<comment type="catalytic activity">
    <reaction evidence="11">
        <text>8-oxo-GTP + H2O = 8-oxo-GMP + diphosphate + H(+)</text>
        <dbReference type="Rhea" id="RHEA:67616"/>
        <dbReference type="ChEBI" id="CHEBI:15377"/>
        <dbReference type="ChEBI" id="CHEBI:15378"/>
        <dbReference type="ChEBI" id="CHEBI:33019"/>
        <dbReference type="ChEBI" id="CHEBI:143553"/>
        <dbReference type="ChEBI" id="CHEBI:145694"/>
    </reaction>
</comment>
<dbReference type="GO" id="GO:0046872">
    <property type="term" value="F:metal ion binding"/>
    <property type="evidence" value="ECO:0007669"/>
    <property type="project" value="UniProtKB-KW"/>
</dbReference>
<dbReference type="InterPro" id="IPR015797">
    <property type="entry name" value="NUDIX_hydrolase-like_dom_sf"/>
</dbReference>
<dbReference type="Gene3D" id="3.90.79.10">
    <property type="entry name" value="Nucleoside Triphosphate Pyrophosphohydrolase"/>
    <property type="match status" value="1"/>
</dbReference>
<evidence type="ECO:0000256" key="9">
    <source>
        <dbReference type="ARBA" id="ARBA00023204"/>
    </source>
</evidence>
<comment type="similarity">
    <text evidence="2">Belongs to the Nudix hydrolase family.</text>
</comment>
<evidence type="ECO:0000256" key="16">
    <source>
        <dbReference type="ARBA" id="ARBA00042798"/>
    </source>
</evidence>
<dbReference type="PANTHER" id="PTHR47707">
    <property type="entry name" value="8-OXO-DGTP DIPHOSPHATASE"/>
    <property type="match status" value="1"/>
</dbReference>
<comment type="catalytic activity">
    <reaction evidence="10">
        <text>8-oxo-dGTP + H2O = 8-oxo-dGMP + diphosphate + H(+)</text>
        <dbReference type="Rhea" id="RHEA:31575"/>
        <dbReference type="ChEBI" id="CHEBI:15377"/>
        <dbReference type="ChEBI" id="CHEBI:15378"/>
        <dbReference type="ChEBI" id="CHEBI:33019"/>
        <dbReference type="ChEBI" id="CHEBI:63224"/>
        <dbReference type="ChEBI" id="CHEBI:77896"/>
        <dbReference type="EC" id="3.6.1.55"/>
    </reaction>
</comment>
<evidence type="ECO:0000313" key="18">
    <source>
        <dbReference type="EMBL" id="QDU38100.1"/>
    </source>
</evidence>
<dbReference type="PROSITE" id="PS51462">
    <property type="entry name" value="NUDIX"/>
    <property type="match status" value="1"/>
</dbReference>
<evidence type="ECO:0000256" key="11">
    <source>
        <dbReference type="ARBA" id="ARBA00036904"/>
    </source>
</evidence>
<evidence type="ECO:0000256" key="3">
    <source>
        <dbReference type="ARBA" id="ARBA00022457"/>
    </source>
</evidence>
<sequence>MTTGLAQEDAAPTRIGIAVVEREGRYLVGVRPPGRPLAGMAEFPGGKCELGESAAACAVRECLEETGLRVEIRELLNEQVHEYPHDVVHLHFFLCAPVSGEPREANGTFRWCVLQELAELEFPDANGPVVQQLLDRAANLPGGRPPVC</sequence>
<dbReference type="EC" id="3.6.1.55" evidence="12"/>
<dbReference type="InterPro" id="IPR000086">
    <property type="entry name" value="NUDIX_hydrolase_dom"/>
</dbReference>
<keyword evidence="5" id="KW-0479">Metal-binding</keyword>
<comment type="cofactor">
    <cofactor evidence="1">
        <name>Mg(2+)</name>
        <dbReference type="ChEBI" id="CHEBI:18420"/>
    </cofactor>
</comment>
<dbReference type="KEGG" id="mri:Mal4_24210"/>
<dbReference type="GO" id="GO:0035539">
    <property type="term" value="F:8-oxo-7,8-dihydrodeoxyguanosine triphosphate pyrophosphatase activity"/>
    <property type="evidence" value="ECO:0007669"/>
    <property type="project" value="UniProtKB-EC"/>
</dbReference>
<name>A0A517Z6I2_9PLAN</name>
<keyword evidence="8" id="KW-0460">Magnesium</keyword>
<keyword evidence="19" id="KW-1185">Reference proteome</keyword>
<evidence type="ECO:0000256" key="6">
    <source>
        <dbReference type="ARBA" id="ARBA00022763"/>
    </source>
</evidence>
<dbReference type="Proteomes" id="UP000320496">
    <property type="component" value="Chromosome"/>
</dbReference>
<dbReference type="AlphaFoldDB" id="A0A517Z6I2"/>
<evidence type="ECO:0000256" key="4">
    <source>
        <dbReference type="ARBA" id="ARBA00022705"/>
    </source>
</evidence>
<accession>A0A517Z6I2</accession>
<dbReference type="EMBL" id="CP036275">
    <property type="protein sequence ID" value="QDU38100.1"/>
    <property type="molecule type" value="Genomic_DNA"/>
</dbReference>
<evidence type="ECO:0000256" key="8">
    <source>
        <dbReference type="ARBA" id="ARBA00022842"/>
    </source>
</evidence>
<keyword evidence="9" id="KW-0234">DNA repair</keyword>
<evidence type="ECO:0000256" key="14">
    <source>
        <dbReference type="ARBA" id="ARBA00041592"/>
    </source>
</evidence>
<dbReference type="InterPro" id="IPR047127">
    <property type="entry name" value="MutT-like"/>
</dbReference>
<evidence type="ECO:0000259" key="17">
    <source>
        <dbReference type="PROSITE" id="PS51462"/>
    </source>
</evidence>
<evidence type="ECO:0000256" key="7">
    <source>
        <dbReference type="ARBA" id="ARBA00022801"/>
    </source>
</evidence>
<dbReference type="PANTHER" id="PTHR47707:SF1">
    <property type="entry name" value="NUDIX HYDROLASE FAMILY PROTEIN"/>
    <property type="match status" value="1"/>
</dbReference>
<evidence type="ECO:0000313" key="19">
    <source>
        <dbReference type="Proteomes" id="UP000320496"/>
    </source>
</evidence>
<gene>
    <name evidence="18" type="primary">mutT</name>
    <name evidence="18" type="ORF">Mal4_24210</name>
</gene>
<dbReference type="CDD" id="cd03425">
    <property type="entry name" value="NUDIX_MutT_NudA_like"/>
    <property type="match status" value="1"/>
</dbReference>
<dbReference type="Pfam" id="PF14815">
    <property type="entry name" value="NUDIX_4"/>
    <property type="match status" value="1"/>
</dbReference>
<keyword evidence="7 18" id="KW-0378">Hydrolase</keyword>
<dbReference type="GO" id="GO:0006281">
    <property type="term" value="P:DNA repair"/>
    <property type="evidence" value="ECO:0007669"/>
    <property type="project" value="UniProtKB-KW"/>
</dbReference>
<dbReference type="SUPFAM" id="SSF55811">
    <property type="entry name" value="Nudix"/>
    <property type="match status" value="1"/>
</dbReference>
<evidence type="ECO:0000256" key="5">
    <source>
        <dbReference type="ARBA" id="ARBA00022723"/>
    </source>
</evidence>